<reference evidence="3" key="1">
    <citation type="submission" date="2023-07" db="EMBL/GenBank/DDBJ databases">
        <title>The carbon used by Thiothrix.</title>
        <authorList>
            <person name="Chen L."/>
        </authorList>
    </citation>
    <scope>NUCLEOTIDE SEQUENCE [LARGE SCALE GENOMIC DNA]</scope>
</reference>
<evidence type="ECO:0008006" key="4">
    <source>
        <dbReference type="Google" id="ProtNLM"/>
    </source>
</evidence>
<organism evidence="2 3">
    <name type="scientific">Candidatus Thiothrix phosphatis</name>
    <dbReference type="NCBI Taxonomy" id="3112415"/>
    <lineage>
        <taxon>Bacteria</taxon>
        <taxon>Pseudomonadati</taxon>
        <taxon>Pseudomonadota</taxon>
        <taxon>Gammaproteobacteria</taxon>
        <taxon>Thiotrichales</taxon>
        <taxon>Thiotrichaceae</taxon>
        <taxon>Thiothrix</taxon>
    </lineage>
</organism>
<accession>A0ABU6CY80</accession>
<evidence type="ECO:0000313" key="3">
    <source>
        <dbReference type="Proteomes" id="UP001308005"/>
    </source>
</evidence>
<feature type="region of interest" description="Disordered" evidence="1">
    <location>
        <begin position="72"/>
        <end position="93"/>
    </location>
</feature>
<evidence type="ECO:0000256" key="1">
    <source>
        <dbReference type="SAM" id="MobiDB-lite"/>
    </source>
</evidence>
<comment type="caution">
    <text evidence="2">The sequence shown here is derived from an EMBL/GenBank/DDBJ whole genome shotgun (WGS) entry which is preliminary data.</text>
</comment>
<feature type="region of interest" description="Disordered" evidence="1">
    <location>
        <begin position="301"/>
        <end position="327"/>
    </location>
</feature>
<sequence length="327" mass="34987">MTQPTSSCGRSLSPASPLAGGKPPPFWAVLKPLALVAVLLAPINASAETDSDYEATKAETLRLAGITAPAGTETEDTKVSNDTAPAWWPWKTGSELEKPPAVKPYQIPTMAGDGLDYHDKPAAIVQAPALDADAIFKAVLACYPERSKFDIDVDLRAAIRSSDVLDLQDTATGLGKSYVGIVASMPLYSGKELDREKDREYVRRKDTAKAVADFVTAIAGRNHAVRELALYRSLEARSAVRVKEGITEATEQVGYLEKVASSQDKLIGEEAKIMESRLLLAGMCDPKNAERIGGWLRKVSAVPMEEPLTPGPSPSRGEGRKTAGGEP</sequence>
<dbReference type="RefSeq" id="WP_324694919.1">
    <property type="nucleotide sequence ID" value="NZ_JAYMYJ010000096.1"/>
</dbReference>
<proteinExistence type="predicted"/>
<protein>
    <recommendedName>
        <fullName evidence="4">TolC family protein</fullName>
    </recommendedName>
</protein>
<dbReference type="EMBL" id="JAYMYJ010000096">
    <property type="protein sequence ID" value="MEB4591368.1"/>
    <property type="molecule type" value="Genomic_DNA"/>
</dbReference>
<name>A0ABU6CY80_9GAMM</name>
<evidence type="ECO:0000313" key="2">
    <source>
        <dbReference type="EMBL" id="MEB4591368.1"/>
    </source>
</evidence>
<dbReference type="Proteomes" id="UP001308005">
    <property type="component" value="Unassembled WGS sequence"/>
</dbReference>
<gene>
    <name evidence="2" type="ORF">VSS37_10290</name>
</gene>
<feature type="compositionally biased region" description="Basic and acidic residues" evidence="1">
    <location>
        <begin position="317"/>
        <end position="327"/>
    </location>
</feature>
<keyword evidence="3" id="KW-1185">Reference proteome</keyword>